<evidence type="ECO:0000256" key="1">
    <source>
        <dbReference type="ARBA" id="ARBA00022679"/>
    </source>
</evidence>
<dbReference type="InterPro" id="IPR050482">
    <property type="entry name" value="Sensor_HK_TwoCompSys"/>
</dbReference>
<feature type="region of interest" description="Disordered" evidence="4">
    <location>
        <begin position="472"/>
        <end position="506"/>
    </location>
</feature>
<name>A0ABX0DM98_9ACTN</name>
<feature type="domain" description="Histidine kinase" evidence="5">
    <location>
        <begin position="436"/>
        <end position="538"/>
    </location>
</feature>
<dbReference type="InterPro" id="IPR029016">
    <property type="entry name" value="GAF-like_dom_sf"/>
</dbReference>
<dbReference type="Pfam" id="PF02518">
    <property type="entry name" value="HATPase_c"/>
    <property type="match status" value="1"/>
</dbReference>
<evidence type="ECO:0000313" key="7">
    <source>
        <dbReference type="Proteomes" id="UP001518140"/>
    </source>
</evidence>
<accession>A0ABX0DM98</accession>
<reference evidence="6 7" key="1">
    <citation type="submission" date="2020-02" db="EMBL/GenBank/DDBJ databases">
        <title>Whole-genome analyses of novel actinobacteria.</title>
        <authorList>
            <person name="Sahin N."/>
            <person name="Tokatli A."/>
        </authorList>
    </citation>
    <scope>NUCLEOTIDE SEQUENCE [LARGE SCALE GENOMIC DNA]</scope>
    <source>
        <strain evidence="6 7">YC419</strain>
    </source>
</reference>
<keyword evidence="2 6" id="KW-0418">Kinase</keyword>
<proteinExistence type="predicted"/>
<dbReference type="Proteomes" id="UP001518140">
    <property type="component" value="Unassembled WGS sequence"/>
</dbReference>
<keyword evidence="1" id="KW-0808">Transferase</keyword>
<keyword evidence="3" id="KW-0902">Two-component regulatory system</keyword>
<dbReference type="SUPFAM" id="SSF55781">
    <property type="entry name" value="GAF domain-like"/>
    <property type="match status" value="1"/>
</dbReference>
<sequence length="571" mass="61794">MPGTPLVGWDDIAAVAPDGLAVLDCVGRFVRLNPAAVALCGAGEEAELLGAPAPFALGDENSACWVGLLDEQPEGQAQPDEQPQDHSAEPSEDRSDEQVAHWESPSGARREFAYRARTLASDPKFTVVSFRDVTDESHRQRRLVAIARTSIALASEGSLGSTLDAVAHQIVQADGLAGAQILTLDSTGRELRLMGSAGLRHWDVFLDRLLECRDRGARLCMLDTLKERKPIVVPHRWAQIREDPAWEPLHAYLGELNWDSFVSVPLMARGRPEGVLNAYFAPGQEIGGRTLEFLSAMAEQAALAVDYATLLQSEREGARRNERQRLARDLHDSIVQQVFSIGMQANAVGVLGTRGGPVPAESVQKFADEVGALSRTVLADLRAMVHELRPPSSARLGLEDAVSALVKSTEHRTGLAIRLICDQELDVIEPELAEDMYRIVAEAIHNAVKHAEATAVTIRLGVRDHTLTASVRDDGHGIAESAGRGDAAPEGKAGRTARHHGYGLTTMRERAERWGGTMRIRSGAKSGTTVRVVIPLPVRVPESPPTDRENSRSAQQSVPLRETAKPARSGS</sequence>
<evidence type="ECO:0000256" key="4">
    <source>
        <dbReference type="SAM" id="MobiDB-lite"/>
    </source>
</evidence>
<protein>
    <submittedName>
        <fullName evidence="6">GAF domain-containing sensor histidine kinase</fullName>
    </submittedName>
</protein>
<dbReference type="Pfam" id="PF13185">
    <property type="entry name" value="GAF_2"/>
    <property type="match status" value="1"/>
</dbReference>
<dbReference type="InterPro" id="IPR036890">
    <property type="entry name" value="HATPase_C_sf"/>
</dbReference>
<dbReference type="InterPro" id="IPR003018">
    <property type="entry name" value="GAF"/>
</dbReference>
<dbReference type="InterPro" id="IPR011712">
    <property type="entry name" value="Sig_transdc_His_kin_sub3_dim/P"/>
</dbReference>
<dbReference type="Pfam" id="PF07730">
    <property type="entry name" value="HisKA_3"/>
    <property type="match status" value="1"/>
</dbReference>
<dbReference type="EMBL" id="JAAKZX010000013">
    <property type="protein sequence ID" value="NGO41849.1"/>
    <property type="molecule type" value="Genomic_DNA"/>
</dbReference>
<dbReference type="SUPFAM" id="SSF55874">
    <property type="entry name" value="ATPase domain of HSP90 chaperone/DNA topoisomerase II/histidine kinase"/>
    <property type="match status" value="1"/>
</dbReference>
<dbReference type="InterPro" id="IPR003594">
    <property type="entry name" value="HATPase_dom"/>
</dbReference>
<gene>
    <name evidence="6" type="ORF">G6048_06560</name>
</gene>
<evidence type="ECO:0000313" key="6">
    <source>
        <dbReference type="EMBL" id="NGO41849.1"/>
    </source>
</evidence>
<dbReference type="SMART" id="SM00387">
    <property type="entry name" value="HATPase_c"/>
    <property type="match status" value="1"/>
</dbReference>
<dbReference type="Gene3D" id="3.30.565.10">
    <property type="entry name" value="Histidine kinase-like ATPase, C-terminal domain"/>
    <property type="match status" value="1"/>
</dbReference>
<comment type="caution">
    <text evidence="6">The sequence shown here is derived from an EMBL/GenBank/DDBJ whole genome shotgun (WGS) entry which is preliminary data.</text>
</comment>
<organism evidence="6 7">
    <name type="scientific">Streptomyces ureilyticus</name>
    <dbReference type="NCBI Taxonomy" id="1775131"/>
    <lineage>
        <taxon>Bacteria</taxon>
        <taxon>Bacillati</taxon>
        <taxon>Actinomycetota</taxon>
        <taxon>Actinomycetes</taxon>
        <taxon>Kitasatosporales</taxon>
        <taxon>Streptomycetaceae</taxon>
        <taxon>Streptomyces</taxon>
    </lineage>
</organism>
<dbReference type="Gene3D" id="3.30.450.20">
    <property type="entry name" value="PAS domain"/>
    <property type="match status" value="1"/>
</dbReference>
<evidence type="ECO:0000256" key="3">
    <source>
        <dbReference type="ARBA" id="ARBA00023012"/>
    </source>
</evidence>
<dbReference type="Gene3D" id="1.20.5.1930">
    <property type="match status" value="1"/>
</dbReference>
<dbReference type="Gene3D" id="3.30.450.40">
    <property type="match status" value="1"/>
</dbReference>
<dbReference type="RefSeq" id="WP_165338493.1">
    <property type="nucleotide sequence ID" value="NZ_JAAKZX010000013.1"/>
</dbReference>
<feature type="compositionally biased region" description="Basic and acidic residues" evidence="4">
    <location>
        <begin position="83"/>
        <end position="100"/>
    </location>
</feature>
<dbReference type="InterPro" id="IPR005467">
    <property type="entry name" value="His_kinase_dom"/>
</dbReference>
<dbReference type="PANTHER" id="PTHR24421:SF58">
    <property type="entry name" value="SIGNAL TRANSDUCTION HISTIDINE-PROTEIN KINASE_PHOSPHATASE UHPB"/>
    <property type="match status" value="1"/>
</dbReference>
<dbReference type="GO" id="GO:0016301">
    <property type="term" value="F:kinase activity"/>
    <property type="evidence" value="ECO:0007669"/>
    <property type="project" value="UniProtKB-KW"/>
</dbReference>
<dbReference type="CDD" id="cd16917">
    <property type="entry name" value="HATPase_UhpB-NarQ-NarX-like"/>
    <property type="match status" value="1"/>
</dbReference>
<dbReference type="PROSITE" id="PS50109">
    <property type="entry name" value="HIS_KIN"/>
    <property type="match status" value="1"/>
</dbReference>
<evidence type="ECO:0000256" key="2">
    <source>
        <dbReference type="ARBA" id="ARBA00022777"/>
    </source>
</evidence>
<keyword evidence="7" id="KW-1185">Reference proteome</keyword>
<evidence type="ECO:0000259" key="5">
    <source>
        <dbReference type="PROSITE" id="PS50109"/>
    </source>
</evidence>
<dbReference type="PANTHER" id="PTHR24421">
    <property type="entry name" value="NITRATE/NITRITE SENSOR PROTEIN NARX-RELATED"/>
    <property type="match status" value="1"/>
</dbReference>
<feature type="region of interest" description="Disordered" evidence="4">
    <location>
        <begin position="535"/>
        <end position="571"/>
    </location>
</feature>
<feature type="region of interest" description="Disordered" evidence="4">
    <location>
        <begin position="74"/>
        <end position="105"/>
    </location>
</feature>